<accession>A0A4R3LJJ5</accession>
<evidence type="ECO:0000256" key="1">
    <source>
        <dbReference type="SAM" id="SignalP"/>
    </source>
</evidence>
<organism evidence="2 3">
    <name type="scientific">Pseudofulvimonas gallinarii</name>
    <dbReference type="NCBI Taxonomy" id="634155"/>
    <lineage>
        <taxon>Bacteria</taxon>
        <taxon>Pseudomonadati</taxon>
        <taxon>Pseudomonadota</taxon>
        <taxon>Gammaproteobacteria</taxon>
        <taxon>Lysobacterales</taxon>
        <taxon>Rhodanobacteraceae</taxon>
        <taxon>Pseudofulvimonas</taxon>
    </lineage>
</organism>
<comment type="caution">
    <text evidence="2">The sequence shown here is derived from an EMBL/GenBank/DDBJ whole genome shotgun (WGS) entry which is preliminary data.</text>
</comment>
<dbReference type="EMBL" id="SMAF01000003">
    <property type="protein sequence ID" value="TCT00363.1"/>
    <property type="molecule type" value="Genomic_DNA"/>
</dbReference>
<evidence type="ECO:0000313" key="3">
    <source>
        <dbReference type="Proteomes" id="UP000294599"/>
    </source>
</evidence>
<dbReference type="RefSeq" id="WP_132577237.1">
    <property type="nucleotide sequence ID" value="NZ_JBHLWF010000007.1"/>
</dbReference>
<keyword evidence="3" id="KW-1185">Reference proteome</keyword>
<dbReference type="OrthoDB" id="5959861at2"/>
<protein>
    <submittedName>
        <fullName evidence="2">Uncharacterized protein</fullName>
    </submittedName>
</protein>
<gene>
    <name evidence="2" type="ORF">EDC25_103131</name>
</gene>
<keyword evidence="1" id="KW-0732">Signal</keyword>
<sequence>MVTPFQRRPTPLSLAAVLVLAGLASVAQAGVTVRSGHAGHWFVPERSGEGWVLEMLDARTAWLYWFTYDEQGGQRWMTATGQVVDGPDGQAIEFPQLVATRGARFGAGFDPADVIREDVGSARLVFVDCEHGRFSYDAFGQQQTFPVLRLARVLGTRCEAPHGYTGRDEGVFSGTSGSFYDPAHNGEGFAVHWTSADLAILTWYSYDSEGNPYWMLGTGQRDSEGIIRFDDLHATRGARFGAAFEDDDVERFAWGHVEFNADCLGGSAAYESVLPDFGSGGFSLARLTGLFETACMWHPTVRALTDLHDLSLQVLPAAIEALPANSFQVQRVTVDAEGGLWASTPVDGAQRVIHLAPGAGSWMLVGELRQLLSHRVWVADADIFATGSLDGTHLPLPMRRRAGAQARGRQPPPVFRRIQSLPA</sequence>
<evidence type="ECO:0000313" key="2">
    <source>
        <dbReference type="EMBL" id="TCT00363.1"/>
    </source>
</evidence>
<feature type="chain" id="PRO_5020514241" evidence="1">
    <location>
        <begin position="30"/>
        <end position="423"/>
    </location>
</feature>
<name>A0A4R3LJJ5_9GAMM</name>
<reference evidence="2 3" key="1">
    <citation type="submission" date="2019-03" db="EMBL/GenBank/DDBJ databases">
        <title>Genomic Encyclopedia of Type Strains, Phase IV (KMG-IV): sequencing the most valuable type-strain genomes for metagenomic binning, comparative biology and taxonomic classification.</title>
        <authorList>
            <person name="Goeker M."/>
        </authorList>
    </citation>
    <scope>NUCLEOTIDE SEQUENCE [LARGE SCALE GENOMIC DNA]</scope>
    <source>
        <strain evidence="2 3">DSM 21944</strain>
    </source>
</reference>
<feature type="signal peptide" evidence="1">
    <location>
        <begin position="1"/>
        <end position="29"/>
    </location>
</feature>
<proteinExistence type="predicted"/>
<dbReference type="Proteomes" id="UP000294599">
    <property type="component" value="Unassembled WGS sequence"/>
</dbReference>
<dbReference type="AlphaFoldDB" id="A0A4R3LJJ5"/>